<name>A0ABS8Y7V1_DATST</name>
<dbReference type="Proteomes" id="UP000823775">
    <property type="component" value="Unassembled WGS sequence"/>
</dbReference>
<dbReference type="InterPro" id="IPR029058">
    <property type="entry name" value="AB_hydrolase_fold"/>
</dbReference>
<evidence type="ECO:0008006" key="3">
    <source>
        <dbReference type="Google" id="ProtNLM"/>
    </source>
</evidence>
<evidence type="ECO:0000313" key="2">
    <source>
        <dbReference type="Proteomes" id="UP000823775"/>
    </source>
</evidence>
<organism evidence="1 2">
    <name type="scientific">Datura stramonium</name>
    <name type="common">Jimsonweed</name>
    <name type="synonym">Common thornapple</name>
    <dbReference type="NCBI Taxonomy" id="4076"/>
    <lineage>
        <taxon>Eukaryota</taxon>
        <taxon>Viridiplantae</taxon>
        <taxon>Streptophyta</taxon>
        <taxon>Embryophyta</taxon>
        <taxon>Tracheophyta</taxon>
        <taxon>Spermatophyta</taxon>
        <taxon>Magnoliopsida</taxon>
        <taxon>eudicotyledons</taxon>
        <taxon>Gunneridae</taxon>
        <taxon>Pentapetalae</taxon>
        <taxon>asterids</taxon>
        <taxon>lamiids</taxon>
        <taxon>Solanales</taxon>
        <taxon>Solanaceae</taxon>
        <taxon>Solanoideae</taxon>
        <taxon>Datureae</taxon>
        <taxon>Datura</taxon>
    </lineage>
</organism>
<reference evidence="1 2" key="1">
    <citation type="journal article" date="2021" name="BMC Genomics">
        <title>Datura genome reveals duplications of psychoactive alkaloid biosynthetic genes and high mutation rate following tissue culture.</title>
        <authorList>
            <person name="Rajewski A."/>
            <person name="Carter-House D."/>
            <person name="Stajich J."/>
            <person name="Litt A."/>
        </authorList>
    </citation>
    <scope>NUCLEOTIDE SEQUENCE [LARGE SCALE GENOMIC DNA]</scope>
    <source>
        <strain evidence="1">AR-01</strain>
    </source>
</reference>
<protein>
    <recommendedName>
        <fullName evidence="3">GPI inositol-deacylase</fullName>
    </recommendedName>
</protein>
<dbReference type="InterPro" id="IPR045889">
    <property type="entry name" value="MES/HNL"/>
</dbReference>
<feature type="non-terminal residue" evidence="1">
    <location>
        <position position="1"/>
    </location>
</feature>
<sequence length="127" mass="14326">HYKEPENVKSVSDYVEPLMHVVELLPPDDRLILVGHGMGGLAMEKFPKIGTEHGNNNVNILRLQGHQFLDLGRIRQCITRNRKRQAPALRLRGAVMHVVELLPPMTDHLVGHGMGGLAMEKFLRCFC</sequence>
<gene>
    <name evidence="1" type="ORF">HAX54_015694</name>
</gene>
<comment type="caution">
    <text evidence="1">The sequence shown here is derived from an EMBL/GenBank/DDBJ whole genome shotgun (WGS) entry which is preliminary data.</text>
</comment>
<dbReference type="PANTHER" id="PTHR10992">
    <property type="entry name" value="METHYLESTERASE FAMILY MEMBER"/>
    <property type="match status" value="1"/>
</dbReference>
<accession>A0ABS8Y7V1</accession>
<dbReference type="PANTHER" id="PTHR10992:SF1066">
    <property type="entry name" value="METHYL JASMONATE ESTERASE 1"/>
    <property type="match status" value="1"/>
</dbReference>
<feature type="non-terminal residue" evidence="1">
    <location>
        <position position="127"/>
    </location>
</feature>
<keyword evidence="2" id="KW-1185">Reference proteome</keyword>
<dbReference type="Gene3D" id="3.40.50.1820">
    <property type="entry name" value="alpha/beta hydrolase"/>
    <property type="match status" value="1"/>
</dbReference>
<dbReference type="SUPFAM" id="SSF53474">
    <property type="entry name" value="alpha/beta-Hydrolases"/>
    <property type="match status" value="1"/>
</dbReference>
<proteinExistence type="predicted"/>
<dbReference type="EMBL" id="JACEIK010020001">
    <property type="protein sequence ID" value="MCE5166194.1"/>
    <property type="molecule type" value="Genomic_DNA"/>
</dbReference>
<evidence type="ECO:0000313" key="1">
    <source>
        <dbReference type="EMBL" id="MCE5166194.1"/>
    </source>
</evidence>